<organism evidence="6 7">
    <name type="scientific">Ideonella dechloratans</name>
    <dbReference type="NCBI Taxonomy" id="36863"/>
    <lineage>
        <taxon>Bacteria</taxon>
        <taxon>Pseudomonadati</taxon>
        <taxon>Pseudomonadota</taxon>
        <taxon>Betaproteobacteria</taxon>
        <taxon>Burkholderiales</taxon>
        <taxon>Sphaerotilaceae</taxon>
        <taxon>Ideonella</taxon>
    </lineage>
</organism>
<protein>
    <submittedName>
        <fullName evidence="6">Type VI secretion system tip protein VgrG</fullName>
    </submittedName>
</protein>
<dbReference type="InterPro" id="IPR017847">
    <property type="entry name" value="T6SS_RhsGE_Vgr_subset"/>
</dbReference>
<dbReference type="Gene3D" id="3.55.50.10">
    <property type="entry name" value="Baseplate protein-like domains"/>
    <property type="match status" value="1"/>
</dbReference>
<feature type="domain" description="Gp5/Type VI secretion system Vgr protein OB-fold" evidence="3">
    <location>
        <begin position="476"/>
        <end position="524"/>
    </location>
</feature>
<dbReference type="EMBL" id="VZPB01000048">
    <property type="protein sequence ID" value="KAB0577423.1"/>
    <property type="molecule type" value="Genomic_DNA"/>
</dbReference>
<dbReference type="RefSeq" id="WP_151125228.1">
    <property type="nucleotide sequence ID" value="NZ_CP088081.1"/>
</dbReference>
<dbReference type="InterPro" id="IPR018769">
    <property type="entry name" value="VgrG2_DUF2345"/>
</dbReference>
<proteinExistence type="inferred from homology"/>
<sequence length="1034" mass="109599">MAASFPDLDVLSAFTWLEETERLITLRTALPALNLVATRLVMREAEGQGFELILDAVSTSAYLPLKSLIGEQMTVGLRQADGTYAPWHGYVTEAAQLGSDGGLARYRLVMAPWLDMLKLRRDSFVFQDKTAPQILDDIFADYPAAQWRWELADASALRTRSLCIQYRESDWAFVQRLLASEGLSWHIEHLGDEDAATADEQGKARHVMVITDAGAERADLGPIRFAALHPTAVVAGLEDPITGFAAQRSLTPNAVALGSWNYRNLAGASAELASALDLGDVPWLEQYDGSGAYRFADTQAAERAARLALGALELQAKRFAGQGGARVLRAGAQFQLIDHPLYGANTTAPSYAAALTASHPRPDNAFTVLAVEHHVANNLGDQAAELLKQTALAKGGYRNQFQAVPAAAPVLPRPQRRPTAPTLLTARVVGLQDEALTTERDHRVKVQFHFQRGASPNPGGLPHAYSADETGNAPGNEQSGTWVRVATPAAGANWGAVWVPHIGSEVVVQFIEGDIDRPIIAGGLPNGDQPPPFAAGVDAGVNHPGVLAGLHSRTLDGQHTQQWVVDDAPGQLRTRLATTHTGSELSLGHLINQSPSSAQRGAWRGSGFEANTQGWASLRAGQGLLVSTQARSGTYGSAQGPQMDAAEALAQLQSATELGQRLSQAAQAIGAQGLTSTEEGQDLSKLHQALDPAQDGRHPDQVNGQAAKIPTDGRDSGGDPSQGDPVPAFAQPAVVLDSAAAQLLATPASVQQFSGQRLSQVVQADLQASVAHTASIAAGQTASLYAHQGGLQVKAANGPVSLRAHTDELKLLADQSVTITSVNDEIRISANSKIELIAGQSGITLEGGNITVTTPGSFAVKGATHGFLGGGSRAASLPALPTGVLSQAPVFMELNLHDEWLMPVAGAAYTVVFEDGTQRQGHLDANGHARLEGVPNLSARVFYGEDPAEPEARVALPANDFQPSAQTNEEAEANIKAYLERAEAFWAEQATAEQREMRAELNDEGSDDAGENLWHYLDEAQQQSLQQELQGDGA</sequence>
<dbReference type="Pfam" id="PF04717">
    <property type="entry name" value="Phage_base_V"/>
    <property type="match status" value="1"/>
</dbReference>
<dbReference type="InterPro" id="IPR006533">
    <property type="entry name" value="T6SS_Vgr_RhsGE"/>
</dbReference>
<dbReference type="InterPro" id="IPR037026">
    <property type="entry name" value="Vgr_OB-fold_dom_sf"/>
</dbReference>
<feature type="region of interest" description="Disordered" evidence="2">
    <location>
        <begin position="691"/>
        <end position="728"/>
    </location>
</feature>
<evidence type="ECO:0000259" key="3">
    <source>
        <dbReference type="Pfam" id="PF04717"/>
    </source>
</evidence>
<dbReference type="Proteomes" id="UP000430120">
    <property type="component" value="Unassembled WGS sequence"/>
</dbReference>
<dbReference type="InterPro" id="IPR028244">
    <property type="entry name" value="T6SS_Rhs_Vgr_dom"/>
</dbReference>
<feature type="domain" description="DUF2345" evidence="4">
    <location>
        <begin position="722"/>
        <end position="870"/>
    </location>
</feature>
<gene>
    <name evidence="6" type="ORF">F7Q92_16675</name>
</gene>
<dbReference type="NCBIfam" id="TIGR01646">
    <property type="entry name" value="vgr_GE"/>
    <property type="match status" value="1"/>
</dbReference>
<name>A0A643F9K1_IDEDE</name>
<dbReference type="Pfam" id="PF05954">
    <property type="entry name" value="Phage_GPD"/>
    <property type="match status" value="1"/>
</dbReference>
<evidence type="ECO:0000313" key="7">
    <source>
        <dbReference type="Proteomes" id="UP000430120"/>
    </source>
</evidence>
<keyword evidence="7" id="KW-1185">Reference proteome</keyword>
<dbReference type="SUPFAM" id="SSF69255">
    <property type="entry name" value="gp5 N-terminal domain-like"/>
    <property type="match status" value="1"/>
</dbReference>
<dbReference type="Gene3D" id="4.10.220.110">
    <property type="match status" value="1"/>
</dbReference>
<comment type="similarity">
    <text evidence="1">Belongs to the VgrG protein family.</text>
</comment>
<dbReference type="AlphaFoldDB" id="A0A643F9K1"/>
<dbReference type="Gene3D" id="2.40.50.230">
    <property type="entry name" value="Gp5 N-terminal domain"/>
    <property type="match status" value="1"/>
</dbReference>
<evidence type="ECO:0000256" key="2">
    <source>
        <dbReference type="SAM" id="MobiDB-lite"/>
    </source>
</evidence>
<dbReference type="Pfam" id="PF13296">
    <property type="entry name" value="T6SS_Vgr"/>
    <property type="match status" value="1"/>
</dbReference>
<dbReference type="NCBIfam" id="TIGR03361">
    <property type="entry name" value="VI_Rhs_Vgr"/>
    <property type="match status" value="1"/>
</dbReference>
<dbReference type="InterPro" id="IPR006531">
    <property type="entry name" value="Gp5/Vgr_OB"/>
</dbReference>
<evidence type="ECO:0000313" key="6">
    <source>
        <dbReference type="EMBL" id="KAB0577423.1"/>
    </source>
</evidence>
<feature type="domain" description="Putative type VI secretion system Rhs element associated Vgr" evidence="5">
    <location>
        <begin position="554"/>
        <end position="666"/>
    </location>
</feature>
<dbReference type="Pfam" id="PF10106">
    <property type="entry name" value="DUF2345"/>
    <property type="match status" value="1"/>
</dbReference>
<evidence type="ECO:0000259" key="4">
    <source>
        <dbReference type="Pfam" id="PF10106"/>
    </source>
</evidence>
<reference evidence="6 7" key="1">
    <citation type="submission" date="2019-09" db="EMBL/GenBank/DDBJ databases">
        <title>Draft genome sequences of 48 bacterial type strains from the CCUG.</title>
        <authorList>
            <person name="Tunovic T."/>
            <person name="Pineiro-Iglesias B."/>
            <person name="Unosson C."/>
            <person name="Inganas E."/>
            <person name="Ohlen M."/>
            <person name="Cardew S."/>
            <person name="Jensie-Markopoulos S."/>
            <person name="Salva-Serra F."/>
            <person name="Jaen-Luchoro D."/>
            <person name="Karlsson R."/>
            <person name="Svensson-Stadler L."/>
            <person name="Chun J."/>
            <person name="Moore E."/>
        </authorList>
    </citation>
    <scope>NUCLEOTIDE SEQUENCE [LARGE SCALE GENOMIC DNA]</scope>
    <source>
        <strain evidence="6 7">CCUG 30977</strain>
    </source>
</reference>
<dbReference type="SUPFAM" id="SSF69279">
    <property type="entry name" value="Phage tail proteins"/>
    <property type="match status" value="2"/>
</dbReference>
<accession>A0A643F9K1</accession>
<feature type="region of interest" description="Disordered" evidence="2">
    <location>
        <begin position="451"/>
        <end position="477"/>
    </location>
</feature>
<dbReference type="Gene3D" id="2.30.110.50">
    <property type="match status" value="1"/>
</dbReference>
<dbReference type="OrthoDB" id="1907165at2"/>
<evidence type="ECO:0000256" key="1">
    <source>
        <dbReference type="ARBA" id="ARBA00005558"/>
    </source>
</evidence>
<evidence type="ECO:0000259" key="5">
    <source>
        <dbReference type="Pfam" id="PF13296"/>
    </source>
</evidence>
<comment type="caution">
    <text evidence="6">The sequence shown here is derived from an EMBL/GenBank/DDBJ whole genome shotgun (WGS) entry which is preliminary data.</text>
</comment>